<dbReference type="AlphaFoldDB" id="A0A3E5A4Q1"/>
<dbReference type="Pfam" id="PF06970">
    <property type="entry name" value="RepA_N"/>
    <property type="match status" value="1"/>
</dbReference>
<organism evidence="2 3">
    <name type="scientific">Blautia obeum</name>
    <dbReference type="NCBI Taxonomy" id="40520"/>
    <lineage>
        <taxon>Bacteria</taxon>
        <taxon>Bacillati</taxon>
        <taxon>Bacillota</taxon>
        <taxon>Clostridia</taxon>
        <taxon>Lachnospirales</taxon>
        <taxon>Lachnospiraceae</taxon>
        <taxon>Blautia</taxon>
    </lineage>
</organism>
<proteinExistence type="predicted"/>
<name>A0A3E5A4Q1_9FIRM</name>
<protein>
    <recommendedName>
        <fullName evidence="1">Replication initiator A N-terminal domain-containing protein</fullName>
    </recommendedName>
</protein>
<dbReference type="InterPro" id="IPR010724">
    <property type="entry name" value="RepA_N"/>
</dbReference>
<dbReference type="RefSeq" id="WP_117739295.1">
    <property type="nucleotide sequence ID" value="NZ_QSUB01000005.1"/>
</dbReference>
<feature type="domain" description="Replication initiator A N-terminal" evidence="1">
    <location>
        <begin position="14"/>
        <end position="75"/>
    </location>
</feature>
<reference evidence="2 3" key="1">
    <citation type="submission" date="2018-08" db="EMBL/GenBank/DDBJ databases">
        <title>A genome reference for cultivated species of the human gut microbiota.</title>
        <authorList>
            <person name="Zou Y."/>
            <person name="Xue W."/>
            <person name="Luo G."/>
        </authorList>
    </citation>
    <scope>NUCLEOTIDE SEQUENCE [LARGE SCALE GENOMIC DNA]</scope>
    <source>
        <strain evidence="2 3">OM06-11AA</strain>
    </source>
</reference>
<evidence type="ECO:0000259" key="1">
    <source>
        <dbReference type="Pfam" id="PF06970"/>
    </source>
</evidence>
<dbReference type="EMBL" id="QSUB01000005">
    <property type="protein sequence ID" value="RGN03694.1"/>
    <property type="molecule type" value="Genomic_DNA"/>
</dbReference>
<gene>
    <name evidence="2" type="ORF">DXB81_11055</name>
</gene>
<comment type="caution">
    <text evidence="2">The sequence shown here is derived from an EMBL/GenBank/DDBJ whole genome shotgun (WGS) entry which is preliminary data.</text>
</comment>
<dbReference type="Proteomes" id="UP000261222">
    <property type="component" value="Unassembled WGS sequence"/>
</dbReference>
<evidence type="ECO:0000313" key="3">
    <source>
        <dbReference type="Proteomes" id="UP000261222"/>
    </source>
</evidence>
<accession>A0A3E5A4Q1</accession>
<sequence>MNHATEFVPVECLCIPKALFFDKRYEDLSVDAKILYSLLLDRKEMAVRNGWIDRYGAVYVLYSREEMEKHLNVPAARVERALAQMEAHDQMVAVARPYKGRADQIYVRDITAEQIIEQEKENMGRKNTREKKRKQKKDMYCPCLDGEQGMQGVVMTLTAENIKKALKEIFGGNVVDDEAGNEVEEFFIDTEEEKCADGNEAVCDQTEKPDRRYVTDYKNQGYYSLSKKDQRMVDMYVRNYIDMNDQMVDEYVLMDSSRLGKDLILALGCVVDDPLSVSEKLFDYLEDLYMQDKLRQVRAAIHALGIILLSEDSYLEDMECCKGIVKASFLAGVFVGMKSEMEKLRGNVEQE</sequence>
<evidence type="ECO:0000313" key="2">
    <source>
        <dbReference type="EMBL" id="RGN03694.1"/>
    </source>
</evidence>